<evidence type="ECO:0000256" key="11">
    <source>
        <dbReference type="ARBA" id="ARBA00022729"/>
    </source>
</evidence>
<dbReference type="FunFam" id="3.80.10.10:FF:001606">
    <property type="entry name" value="Receptor protein-tyrosine kinase CEPR1"/>
    <property type="match status" value="1"/>
</dbReference>
<dbReference type="Pfam" id="PF23598">
    <property type="entry name" value="LRR_14"/>
    <property type="match status" value="1"/>
</dbReference>
<dbReference type="GO" id="GO:0005524">
    <property type="term" value="F:ATP binding"/>
    <property type="evidence" value="ECO:0007669"/>
    <property type="project" value="UniProtKB-UniRule"/>
</dbReference>
<dbReference type="OMA" id="IAMRCTC"/>
<evidence type="ECO:0000313" key="24">
    <source>
        <dbReference type="EMBL" id="CDY37769.1"/>
    </source>
</evidence>
<evidence type="ECO:0000256" key="7">
    <source>
        <dbReference type="ARBA" id="ARBA00022553"/>
    </source>
</evidence>
<name>A0A078HKD0_BRANA</name>
<dbReference type="Proteomes" id="UP000028999">
    <property type="component" value="Unassembled WGS sequence"/>
</dbReference>
<evidence type="ECO:0000256" key="19">
    <source>
        <dbReference type="ARBA" id="ARBA00023180"/>
    </source>
</evidence>
<keyword evidence="9" id="KW-0808">Transferase</keyword>
<keyword evidence="25" id="KW-1185">Reference proteome</keyword>
<dbReference type="Pfam" id="PF08263">
    <property type="entry name" value="LRRNT_2"/>
    <property type="match status" value="1"/>
</dbReference>
<dbReference type="InterPro" id="IPR001611">
    <property type="entry name" value="Leu-rich_rpt"/>
</dbReference>
<evidence type="ECO:0000256" key="6">
    <source>
        <dbReference type="ARBA" id="ARBA00022527"/>
    </source>
</evidence>
<evidence type="ECO:0000256" key="17">
    <source>
        <dbReference type="ARBA" id="ARBA00023136"/>
    </source>
</evidence>
<dbReference type="AlphaFoldDB" id="A0A078HKD0"/>
<dbReference type="SMART" id="SM00369">
    <property type="entry name" value="LRR_TYP"/>
    <property type="match status" value="6"/>
</dbReference>
<dbReference type="PROSITE" id="PS50011">
    <property type="entry name" value="PROTEIN_KINASE_DOM"/>
    <property type="match status" value="1"/>
</dbReference>
<organism evidence="24 25">
    <name type="scientific">Brassica napus</name>
    <name type="common">Rape</name>
    <dbReference type="NCBI Taxonomy" id="3708"/>
    <lineage>
        <taxon>Eukaryota</taxon>
        <taxon>Viridiplantae</taxon>
        <taxon>Streptophyta</taxon>
        <taxon>Embryophyta</taxon>
        <taxon>Tracheophyta</taxon>
        <taxon>Spermatophyta</taxon>
        <taxon>Magnoliopsida</taxon>
        <taxon>eudicotyledons</taxon>
        <taxon>Gunneridae</taxon>
        <taxon>Pentapetalae</taxon>
        <taxon>rosids</taxon>
        <taxon>malvids</taxon>
        <taxon>Brassicales</taxon>
        <taxon>Brassicaceae</taxon>
        <taxon>Brassiceae</taxon>
        <taxon>Brassica</taxon>
    </lineage>
</organism>
<dbReference type="Gene3D" id="1.10.510.10">
    <property type="entry name" value="Transferase(Phosphotransferase) domain 1"/>
    <property type="match status" value="1"/>
</dbReference>
<dbReference type="InterPro" id="IPR017441">
    <property type="entry name" value="Protein_kinase_ATP_BS"/>
</dbReference>
<evidence type="ECO:0000256" key="16">
    <source>
        <dbReference type="ARBA" id="ARBA00022989"/>
    </source>
</evidence>
<evidence type="ECO:0000256" key="14">
    <source>
        <dbReference type="ARBA" id="ARBA00022777"/>
    </source>
</evidence>
<dbReference type="SUPFAM" id="SSF56112">
    <property type="entry name" value="Protein kinase-like (PK-like)"/>
    <property type="match status" value="1"/>
</dbReference>
<feature type="transmembrane region" description="Helical" evidence="22">
    <location>
        <begin position="150"/>
        <end position="170"/>
    </location>
</feature>
<dbReference type="PROSITE" id="PS00108">
    <property type="entry name" value="PROTEIN_KINASE_ST"/>
    <property type="match status" value="1"/>
</dbReference>
<dbReference type="EMBL" id="LK032407">
    <property type="protein sequence ID" value="CDY37769.1"/>
    <property type="molecule type" value="Genomic_DNA"/>
</dbReference>
<keyword evidence="4" id="KW-0217">Developmental protein</keyword>
<dbReference type="InterPro" id="IPR003591">
    <property type="entry name" value="Leu-rich_rpt_typical-subtyp"/>
</dbReference>
<keyword evidence="7" id="KW-0597">Phosphoprotein</keyword>
<feature type="transmembrane region" description="Helical" evidence="22">
    <location>
        <begin position="739"/>
        <end position="758"/>
    </location>
</feature>
<evidence type="ECO:0000256" key="12">
    <source>
        <dbReference type="ARBA" id="ARBA00022737"/>
    </source>
</evidence>
<comment type="similarity">
    <text evidence="2">Belongs to the protein kinase superfamily. Ser/Thr protein kinase family.</text>
</comment>
<dbReference type="InterPro" id="IPR000719">
    <property type="entry name" value="Prot_kinase_dom"/>
</dbReference>
<feature type="domain" description="Protein kinase" evidence="23">
    <location>
        <begin position="801"/>
        <end position="1087"/>
    </location>
</feature>
<dbReference type="InterPro" id="IPR008271">
    <property type="entry name" value="Ser/Thr_kinase_AS"/>
</dbReference>
<dbReference type="SUPFAM" id="SSF52058">
    <property type="entry name" value="L domain-like"/>
    <property type="match status" value="1"/>
</dbReference>
<keyword evidence="11" id="KW-0732">Signal</keyword>
<dbReference type="Gene3D" id="3.80.10.10">
    <property type="entry name" value="Ribonuclease Inhibitor"/>
    <property type="match status" value="4"/>
</dbReference>
<dbReference type="GO" id="GO:0004674">
    <property type="term" value="F:protein serine/threonine kinase activity"/>
    <property type="evidence" value="ECO:0007669"/>
    <property type="project" value="UniProtKB-KW"/>
</dbReference>
<dbReference type="SMART" id="SM00220">
    <property type="entry name" value="S_TKc"/>
    <property type="match status" value="1"/>
</dbReference>
<dbReference type="GO" id="GO:0004672">
    <property type="term" value="F:protein kinase activity"/>
    <property type="evidence" value="ECO:0000318"/>
    <property type="project" value="GO_Central"/>
</dbReference>
<keyword evidence="14" id="KW-0418">Kinase</keyword>
<dbReference type="PROSITE" id="PS00107">
    <property type="entry name" value="PROTEIN_KINASE_ATP"/>
    <property type="match status" value="1"/>
</dbReference>
<dbReference type="STRING" id="3708.A0A078HKD0"/>
<keyword evidence="12" id="KW-0677">Repeat</keyword>
<keyword evidence="19" id="KW-0325">Glycoprotein</keyword>
<evidence type="ECO:0000256" key="8">
    <source>
        <dbReference type="ARBA" id="ARBA00022614"/>
    </source>
</evidence>
<evidence type="ECO:0000256" key="22">
    <source>
        <dbReference type="SAM" id="Phobius"/>
    </source>
</evidence>
<dbReference type="InterPro" id="IPR032675">
    <property type="entry name" value="LRR_dom_sf"/>
</dbReference>
<evidence type="ECO:0000256" key="13">
    <source>
        <dbReference type="ARBA" id="ARBA00022741"/>
    </source>
</evidence>
<feature type="binding site" evidence="20">
    <location>
        <position position="830"/>
    </location>
    <ligand>
        <name>ATP</name>
        <dbReference type="ChEBI" id="CHEBI:30616"/>
    </ligand>
</feature>
<keyword evidence="13 20" id="KW-0547">Nucleotide-binding</keyword>
<comment type="similarity">
    <text evidence="3">Belongs to the RLP family.</text>
</comment>
<dbReference type="FunFam" id="3.80.10.10:FF:000111">
    <property type="entry name" value="LRR receptor-like serine/threonine-protein kinase ERECTA"/>
    <property type="match status" value="1"/>
</dbReference>
<dbReference type="Pfam" id="PF00560">
    <property type="entry name" value="LRR_1"/>
    <property type="match status" value="5"/>
</dbReference>
<evidence type="ECO:0000256" key="10">
    <source>
        <dbReference type="ARBA" id="ARBA00022692"/>
    </source>
</evidence>
<dbReference type="PROSITE" id="PS51450">
    <property type="entry name" value="LRR"/>
    <property type="match status" value="1"/>
</dbReference>
<evidence type="ECO:0000256" key="21">
    <source>
        <dbReference type="SAM" id="MobiDB-lite"/>
    </source>
</evidence>
<keyword evidence="5" id="KW-1003">Cell membrane</keyword>
<keyword evidence="8" id="KW-0433">Leucine-rich repeat</keyword>
<dbReference type="GO" id="GO:0005886">
    <property type="term" value="C:plasma membrane"/>
    <property type="evidence" value="ECO:0007669"/>
    <property type="project" value="UniProtKB-SubCell"/>
</dbReference>
<dbReference type="Gene3D" id="3.30.200.20">
    <property type="entry name" value="Phosphorylase Kinase, domain 1"/>
    <property type="match status" value="1"/>
</dbReference>
<dbReference type="InterPro" id="IPR055414">
    <property type="entry name" value="LRR_R13L4/SHOC2-like"/>
</dbReference>
<evidence type="ECO:0000256" key="5">
    <source>
        <dbReference type="ARBA" id="ARBA00022475"/>
    </source>
</evidence>
<evidence type="ECO:0000256" key="9">
    <source>
        <dbReference type="ARBA" id="ARBA00022679"/>
    </source>
</evidence>
<dbReference type="PaxDb" id="3708-A0A078HKD0"/>
<protein>
    <submittedName>
        <fullName evidence="24">BnaA10g05520D protein</fullName>
    </submittedName>
</protein>
<dbReference type="SUPFAM" id="SSF52047">
    <property type="entry name" value="RNI-like"/>
    <property type="match status" value="1"/>
</dbReference>
<dbReference type="FunFam" id="1.10.510.10:FF:000632">
    <property type="entry name" value="leucine-rich repeat receptor-like protein kinase TDR"/>
    <property type="match status" value="1"/>
</dbReference>
<dbReference type="GO" id="GO:0048367">
    <property type="term" value="P:shoot system development"/>
    <property type="evidence" value="ECO:0007669"/>
    <property type="project" value="UniProtKB-ARBA"/>
</dbReference>
<evidence type="ECO:0000259" key="23">
    <source>
        <dbReference type="PROSITE" id="PS50011"/>
    </source>
</evidence>
<dbReference type="InterPro" id="IPR013210">
    <property type="entry name" value="LRR_N_plant-typ"/>
</dbReference>
<dbReference type="InterPro" id="IPR011009">
    <property type="entry name" value="Kinase-like_dom_sf"/>
</dbReference>
<accession>A0A078HKD0</accession>
<dbReference type="GO" id="GO:0009791">
    <property type="term" value="P:post-embryonic development"/>
    <property type="evidence" value="ECO:0007669"/>
    <property type="project" value="UniProtKB-ARBA"/>
</dbReference>
<evidence type="ECO:0000256" key="20">
    <source>
        <dbReference type="PROSITE-ProRule" id="PRU10141"/>
    </source>
</evidence>
<dbReference type="PANTHER" id="PTHR48056">
    <property type="entry name" value="LRR RECEPTOR-LIKE SERINE/THREONINE-PROTEIN KINASE-RELATED"/>
    <property type="match status" value="1"/>
</dbReference>
<dbReference type="PANTHER" id="PTHR48056:SF81">
    <property type="entry name" value="RECEPTOR PROTEIN-TYROSINE KINASE CEPR1"/>
    <property type="match status" value="1"/>
</dbReference>
<dbReference type="GO" id="GO:0048608">
    <property type="term" value="P:reproductive structure development"/>
    <property type="evidence" value="ECO:0007669"/>
    <property type="project" value="UniProtKB-ARBA"/>
</dbReference>
<keyword evidence="16 22" id="KW-1133">Transmembrane helix</keyword>
<evidence type="ECO:0000256" key="3">
    <source>
        <dbReference type="ARBA" id="ARBA00009592"/>
    </source>
</evidence>
<evidence type="ECO:0000256" key="18">
    <source>
        <dbReference type="ARBA" id="ARBA00023170"/>
    </source>
</evidence>
<evidence type="ECO:0000256" key="1">
    <source>
        <dbReference type="ARBA" id="ARBA00004162"/>
    </source>
</evidence>
<dbReference type="FunFam" id="3.30.200.20:FF:000530">
    <property type="entry name" value="receptor protein-tyrosine kinase CEPR1"/>
    <property type="match status" value="1"/>
</dbReference>
<dbReference type="PRINTS" id="PR00019">
    <property type="entry name" value="LEURICHRPT"/>
</dbReference>
<evidence type="ECO:0000256" key="15">
    <source>
        <dbReference type="ARBA" id="ARBA00022840"/>
    </source>
</evidence>
<dbReference type="InterPro" id="IPR050647">
    <property type="entry name" value="Plant_LRR-RLKs"/>
</dbReference>
<evidence type="ECO:0000256" key="2">
    <source>
        <dbReference type="ARBA" id="ARBA00008684"/>
    </source>
</evidence>
<dbReference type="GO" id="GO:1905393">
    <property type="term" value="P:plant organ formation"/>
    <property type="evidence" value="ECO:0007669"/>
    <property type="project" value="UniProtKB-ARBA"/>
</dbReference>
<keyword evidence="17 22" id="KW-0472">Membrane</keyword>
<proteinExistence type="inferred from homology"/>
<feature type="compositionally biased region" description="Basic and acidic residues" evidence="21">
    <location>
        <begin position="18"/>
        <end position="45"/>
    </location>
</feature>
<keyword evidence="6" id="KW-0723">Serine/threonine-protein kinase</keyword>
<keyword evidence="10 22" id="KW-0812">Transmembrane</keyword>
<sequence length="1111" mass="123996">MCNHHSSGKYLETSPKACIDRHHPPDIVRHHPRDTDRHHRSDIDRQLLLEEPPGYIVELKPVEERMHKSEASHLAVREHLRPPVCAEEATGFHKRLKMIHDPMKLVVPCTIFEVESPSPGDINPKVLSFLRPKFAPAAYFRAFPEMLFRFFPVFVLLIFCFNSNQSWGLMTSNQQSQFFKLMKNSLSSDALSYWNLSDAVTSYYCNFTGVRCDGQGLVTDLDLSGLSLSGIFPDGICSFLPNLRVLRLSRNHLNRSSSFLNDIPDCSLLQELNMSSLYLTATLPDFSPMKSLRVIDMSWNHFTGSFPLSIFNLTDLQYLNFNENPEFDLWTLPYYVSKLTKLTHMLLMTCMLHGNIPRSIGDMTSLVDLELSGNFLSGEIPKEIGNLSNLRQLELYYNYHLTGSIPDEIGNLKNLTDLDISVSKLTGRIPESICSLPKLRVLQLYNNSLTGEIPKSLGNSRTLKILSLYDNYLTGELPPNLGSSSPMIALDVSENRLSGPLPSQVCKSGKLLYFLVLQNRFSGSIPATYGRCKTLIRFRVASNRLVGTIPQEVTSLPHVSIIDLAYNFLSGPIPNSIGNAWNLSELFMQGNKISGVIPSEISHATNLVKLDLSNNQLTGPIPSEIGRLRRLNLLVLQGNHLDSSIPESFSNLKSLNVLDLSSNHLTGRIPEDLSELLPTSINFSSNQLSGPIPASLIRGGLVESFSDNPNLCVPPNSGSSDLNFKMCQVAPSKKKLSSVWAVLVSVFILLLGGIMVYLRQRMSKNRPVIEQDETLASSFFSYDVKSFHRINFDQREILEALVDKNIVGHGGSGTVYRVQLKSGEVVAVKKLWSQSSKDSASEDTLHLNKELKTEVETLGSIRHKNIVKLFSYFSSLDCSLLVYEYMPNGNLWDALHKGFVHLEWSTRHMIAVGVAQGLAYLHHDLSPPIIHRDIKSTNILLDVNYQPKVADFGIAKVLQARGKDSTTTVIAGTYGYLAPEYAYSSKATTKCDVYSFGVMLMELITGKKPVDSCFGENKNIVNWVSTKIDTKEGLIETLDKRLSESSKADMINALRVAIRCTSRTPTIRPSMNEVVQLLIDAAPQEGLDMASKSRTKIKDAILSDNPTQTRL</sequence>
<comment type="subcellular location">
    <subcellularLocation>
        <location evidence="1">Cell membrane</location>
        <topology evidence="1">Single-pass membrane protein</topology>
    </subcellularLocation>
</comment>
<reference evidence="24 25" key="1">
    <citation type="journal article" date="2014" name="Science">
        <title>Plant genetics. Early allopolyploid evolution in the post-Neolithic Brassica napus oilseed genome.</title>
        <authorList>
            <person name="Chalhoub B."/>
            <person name="Denoeud F."/>
            <person name="Liu S."/>
            <person name="Parkin I.A."/>
            <person name="Tang H."/>
            <person name="Wang X."/>
            <person name="Chiquet J."/>
            <person name="Belcram H."/>
            <person name="Tong C."/>
            <person name="Samans B."/>
            <person name="Correa M."/>
            <person name="Da Silva C."/>
            <person name="Just J."/>
            <person name="Falentin C."/>
            <person name="Koh C.S."/>
            <person name="Le Clainche I."/>
            <person name="Bernard M."/>
            <person name="Bento P."/>
            <person name="Noel B."/>
            <person name="Labadie K."/>
            <person name="Alberti A."/>
            <person name="Charles M."/>
            <person name="Arnaud D."/>
            <person name="Guo H."/>
            <person name="Daviaud C."/>
            <person name="Alamery S."/>
            <person name="Jabbari K."/>
            <person name="Zhao M."/>
            <person name="Edger P.P."/>
            <person name="Chelaifa H."/>
            <person name="Tack D."/>
            <person name="Lassalle G."/>
            <person name="Mestiri I."/>
            <person name="Schnel N."/>
            <person name="Le Paslier M.C."/>
            <person name="Fan G."/>
            <person name="Renault V."/>
            <person name="Bayer P.E."/>
            <person name="Golicz A.A."/>
            <person name="Manoli S."/>
            <person name="Lee T.H."/>
            <person name="Thi V.H."/>
            <person name="Chalabi S."/>
            <person name="Hu Q."/>
            <person name="Fan C."/>
            <person name="Tollenaere R."/>
            <person name="Lu Y."/>
            <person name="Battail C."/>
            <person name="Shen J."/>
            <person name="Sidebottom C.H."/>
            <person name="Wang X."/>
            <person name="Canaguier A."/>
            <person name="Chauveau A."/>
            <person name="Berard A."/>
            <person name="Deniot G."/>
            <person name="Guan M."/>
            <person name="Liu Z."/>
            <person name="Sun F."/>
            <person name="Lim Y.P."/>
            <person name="Lyons E."/>
            <person name="Town C.D."/>
            <person name="Bancroft I."/>
            <person name="Wang X."/>
            <person name="Meng J."/>
            <person name="Ma J."/>
            <person name="Pires J.C."/>
            <person name="King G.J."/>
            <person name="Brunel D."/>
            <person name="Delourme R."/>
            <person name="Renard M."/>
            <person name="Aury J.M."/>
            <person name="Adams K.L."/>
            <person name="Batley J."/>
            <person name="Snowdon R.J."/>
            <person name="Tost J."/>
            <person name="Edwards D."/>
            <person name="Zhou Y."/>
            <person name="Hua W."/>
            <person name="Sharpe A.G."/>
            <person name="Paterson A.H."/>
            <person name="Guan C."/>
            <person name="Wincker P."/>
        </authorList>
    </citation>
    <scope>NUCLEOTIDE SEQUENCE [LARGE SCALE GENOMIC DNA]</scope>
    <source>
        <strain evidence="25">cv. Darmor-bzh</strain>
    </source>
</reference>
<gene>
    <name evidence="24" type="primary">BnaA10g05520D</name>
    <name evidence="24" type="ORF">GSBRNA2T00064692001</name>
</gene>
<dbReference type="Gramene" id="CDY37769">
    <property type="protein sequence ID" value="CDY37769"/>
    <property type="gene ID" value="GSBRNA2T00064692001"/>
</dbReference>
<dbReference type="Pfam" id="PF00069">
    <property type="entry name" value="Pkinase"/>
    <property type="match status" value="1"/>
</dbReference>
<feature type="region of interest" description="Disordered" evidence="21">
    <location>
        <begin position="13"/>
        <end position="45"/>
    </location>
</feature>
<keyword evidence="18" id="KW-0675">Receptor</keyword>
<keyword evidence="15 20" id="KW-0067">ATP-binding</keyword>
<evidence type="ECO:0000256" key="4">
    <source>
        <dbReference type="ARBA" id="ARBA00022473"/>
    </source>
</evidence>
<evidence type="ECO:0000313" key="25">
    <source>
        <dbReference type="Proteomes" id="UP000028999"/>
    </source>
</evidence>